<proteinExistence type="predicted"/>
<organism evidence="2 3">
    <name type="scientific">Micromonospora echinaurantiaca</name>
    <dbReference type="NCBI Taxonomy" id="47857"/>
    <lineage>
        <taxon>Bacteria</taxon>
        <taxon>Bacillati</taxon>
        <taxon>Actinomycetota</taxon>
        <taxon>Actinomycetes</taxon>
        <taxon>Micromonosporales</taxon>
        <taxon>Micromonosporaceae</taxon>
        <taxon>Micromonospora</taxon>
    </lineage>
</organism>
<name>A0A1C5I098_9ACTN</name>
<protein>
    <submittedName>
        <fullName evidence="2">Heme-degrading monooxygenase HmoA</fullName>
    </submittedName>
</protein>
<reference evidence="2 3" key="1">
    <citation type="submission" date="2016-06" db="EMBL/GenBank/DDBJ databases">
        <authorList>
            <person name="Kjaerup R.B."/>
            <person name="Dalgaard T.S."/>
            <person name="Juul-Madsen H.R."/>
        </authorList>
    </citation>
    <scope>NUCLEOTIDE SEQUENCE [LARGE SCALE GENOMIC DNA]</scope>
    <source>
        <strain evidence="2 3">DSM 43904</strain>
    </source>
</reference>
<dbReference type="AlphaFoldDB" id="A0A1C5I098"/>
<gene>
    <name evidence="2" type="ORF">GA0070609_2558</name>
</gene>
<evidence type="ECO:0000313" key="3">
    <source>
        <dbReference type="Proteomes" id="UP000198217"/>
    </source>
</evidence>
<dbReference type="PROSITE" id="PS51725">
    <property type="entry name" value="ABM"/>
    <property type="match status" value="1"/>
</dbReference>
<dbReference type="SUPFAM" id="SSF54909">
    <property type="entry name" value="Dimeric alpha+beta barrel"/>
    <property type="match status" value="1"/>
</dbReference>
<evidence type="ECO:0000313" key="2">
    <source>
        <dbReference type="EMBL" id="SCG51655.1"/>
    </source>
</evidence>
<dbReference type="InterPro" id="IPR011008">
    <property type="entry name" value="Dimeric_a/b-barrel"/>
</dbReference>
<keyword evidence="2" id="KW-0503">Monooxygenase</keyword>
<dbReference type="InterPro" id="IPR007138">
    <property type="entry name" value="ABM_dom"/>
</dbReference>
<dbReference type="RefSeq" id="WP_088994001.1">
    <property type="nucleotide sequence ID" value="NZ_JBITCE010000017.1"/>
</dbReference>
<accession>A0A1C5I098</accession>
<dbReference type="Proteomes" id="UP000198217">
    <property type="component" value="Chromosome I"/>
</dbReference>
<dbReference type="Pfam" id="PF03992">
    <property type="entry name" value="ABM"/>
    <property type="match status" value="1"/>
</dbReference>
<keyword evidence="3" id="KW-1185">Reference proteome</keyword>
<dbReference type="Gene3D" id="3.30.70.100">
    <property type="match status" value="1"/>
</dbReference>
<feature type="domain" description="ABM" evidence="1">
    <location>
        <begin position="6"/>
        <end position="95"/>
    </location>
</feature>
<dbReference type="GO" id="GO:0004497">
    <property type="term" value="F:monooxygenase activity"/>
    <property type="evidence" value="ECO:0007669"/>
    <property type="project" value="UniProtKB-KW"/>
</dbReference>
<dbReference type="EMBL" id="LT607750">
    <property type="protein sequence ID" value="SCG51655.1"/>
    <property type="molecule type" value="Genomic_DNA"/>
</dbReference>
<sequence length="115" mass="13137">MTDQRARVVFLVRVPAARTEAFLAAYEQIRHQVAGGVPGHLVDQVCRSATDPEQWLITSEWAALADFERWERSPEHRDLVRPMRECFTDARSLRFHIHAQTHSHAPAQTPVETPA</sequence>
<keyword evidence="2" id="KW-0560">Oxidoreductase</keyword>
<evidence type="ECO:0000259" key="1">
    <source>
        <dbReference type="PROSITE" id="PS51725"/>
    </source>
</evidence>